<proteinExistence type="predicted"/>
<evidence type="ECO:0000256" key="6">
    <source>
        <dbReference type="SAM" id="Phobius"/>
    </source>
</evidence>
<dbReference type="Pfam" id="PF02687">
    <property type="entry name" value="FtsX"/>
    <property type="match status" value="2"/>
</dbReference>
<organism evidence="9 10">
    <name type="scientific">Chryseolinea lacunae</name>
    <dbReference type="NCBI Taxonomy" id="2801331"/>
    <lineage>
        <taxon>Bacteria</taxon>
        <taxon>Pseudomonadati</taxon>
        <taxon>Bacteroidota</taxon>
        <taxon>Cytophagia</taxon>
        <taxon>Cytophagales</taxon>
        <taxon>Fulvivirgaceae</taxon>
        <taxon>Chryseolinea</taxon>
    </lineage>
</organism>
<dbReference type="PROSITE" id="PS51257">
    <property type="entry name" value="PROKAR_LIPOPROTEIN"/>
    <property type="match status" value="1"/>
</dbReference>
<feature type="domain" description="ABC3 transporter permease C-terminal" evidence="7">
    <location>
        <begin position="298"/>
        <end position="411"/>
    </location>
</feature>
<keyword evidence="5 6" id="KW-0472">Membrane</keyword>
<evidence type="ECO:0000256" key="5">
    <source>
        <dbReference type="ARBA" id="ARBA00023136"/>
    </source>
</evidence>
<feature type="transmembrane region" description="Helical" evidence="6">
    <location>
        <begin position="348"/>
        <end position="366"/>
    </location>
</feature>
<gene>
    <name evidence="9" type="ORF">JI741_24490</name>
</gene>
<evidence type="ECO:0000259" key="8">
    <source>
        <dbReference type="Pfam" id="PF12704"/>
    </source>
</evidence>
<keyword evidence="4 6" id="KW-1133">Transmembrane helix</keyword>
<dbReference type="InterPro" id="IPR050250">
    <property type="entry name" value="Macrolide_Exporter_MacB"/>
</dbReference>
<dbReference type="EMBL" id="JAERRB010000011">
    <property type="protein sequence ID" value="MBL0744414.1"/>
    <property type="molecule type" value="Genomic_DNA"/>
</dbReference>
<feature type="transmembrane region" description="Helical" evidence="6">
    <location>
        <begin position="727"/>
        <end position="754"/>
    </location>
</feature>
<feature type="domain" description="MacB-like periplasmic core" evidence="8">
    <location>
        <begin position="482"/>
        <end position="611"/>
    </location>
</feature>
<evidence type="ECO:0000256" key="4">
    <source>
        <dbReference type="ARBA" id="ARBA00022989"/>
    </source>
</evidence>
<feature type="transmembrane region" description="Helical" evidence="6">
    <location>
        <begin position="683"/>
        <end position="706"/>
    </location>
</feature>
<comment type="subcellular location">
    <subcellularLocation>
        <location evidence="1">Cell membrane</location>
        <topology evidence="1">Multi-pass membrane protein</topology>
    </subcellularLocation>
</comment>
<evidence type="ECO:0000259" key="7">
    <source>
        <dbReference type="Pfam" id="PF02687"/>
    </source>
</evidence>
<sequence length="806" mass="90255">MIRNYVVIAFRNFGREKVYTVLNVIGLSLGMAACLLIVQYVAYEKSFDTFHSRAGDIYRLQYNNWQNGQLSFESAVAVPAAGAALKQNFPEVEAHTRFLPSDGVVKYEAPGQEPIAFREERIHFADTSLFTVFDFKLLSGNAKTCLKALNTVIVSKSTAKKYFKSDDPIGKRLQYNGDMPLEVTGVFDDVPENSHIKFDFLISYATLNALTKNSSETSWGWYDFYCFVLLKPGTDVKALQAKWDAYLARVRKDDWEKQNEKQAFILRPLTDIHLYSNLLYETSPQDLRDGDSVHALSIIALFIMFIAWVNYVNLATARSLKRAGEVGVRKVVGAFRGQLITQFLTESLLLNLIAVGLALAIVRGSWPSFAALTGWNIPLDFFYTRNFWLLVAALFVMGAVCSGFYPAIVLSSFKPISVLKGKFISSTRGNYLRKGLVVFQFAASVFLISGSLIVYQQLQYMKTLDLGVNIDQTLVLKGPSVTDSLYLKNYETFKTEVLRIKGVKGISASSSIPGEENYWTGGITRLSGGPEGALTVTTVALDQEHIPQYGITVVAGRNFDRRFISDNKKVLINESLAKALAFKDPAAAVDEWVRLGRDTFQIAGVLEDYHQMSLKAKVIPVVFRFAPSAAFYSLKLETDNYHDVLQALDVPWKQTFPGNPMDYFFLDQFFNRQYDRDDRFGQVFTLFTALAIFIASLGLLGLASFMTLQRTKEIGIRKVLGSTVPGIIVLLSKGFLQPVMIAIVLACPLGWWLMHHWLESFPYHTHISLWTFAISGAIVLMIAFVSVISQTLKAALTKPAETLKCE</sequence>
<feature type="domain" description="ABC3 transporter permease C-terminal" evidence="7">
    <location>
        <begin position="686"/>
        <end position="795"/>
    </location>
</feature>
<dbReference type="PANTHER" id="PTHR30572:SF18">
    <property type="entry name" value="ABC-TYPE MACROLIDE FAMILY EXPORT SYSTEM PERMEASE COMPONENT 2"/>
    <property type="match status" value="1"/>
</dbReference>
<feature type="transmembrane region" description="Helical" evidence="6">
    <location>
        <begin position="431"/>
        <end position="455"/>
    </location>
</feature>
<feature type="domain" description="MacB-like periplasmic core" evidence="8">
    <location>
        <begin position="20"/>
        <end position="245"/>
    </location>
</feature>
<evidence type="ECO:0000313" key="10">
    <source>
        <dbReference type="Proteomes" id="UP000613030"/>
    </source>
</evidence>
<dbReference type="InterPro" id="IPR025857">
    <property type="entry name" value="MacB_PCD"/>
</dbReference>
<keyword evidence="10" id="KW-1185">Reference proteome</keyword>
<feature type="transmembrane region" description="Helical" evidence="6">
    <location>
        <begin position="21"/>
        <end position="43"/>
    </location>
</feature>
<comment type="caution">
    <text evidence="9">The sequence shown here is derived from an EMBL/GenBank/DDBJ whole genome shotgun (WGS) entry which is preliminary data.</text>
</comment>
<evidence type="ECO:0000256" key="3">
    <source>
        <dbReference type="ARBA" id="ARBA00022692"/>
    </source>
</evidence>
<reference evidence="9 10" key="1">
    <citation type="submission" date="2021-01" db="EMBL/GenBank/DDBJ databases">
        <title>Chryseolinea sp. Jin1 Genome sequencing and assembly.</title>
        <authorList>
            <person name="Kim I."/>
        </authorList>
    </citation>
    <scope>NUCLEOTIDE SEQUENCE [LARGE SCALE GENOMIC DNA]</scope>
    <source>
        <strain evidence="9 10">Jin1</strain>
    </source>
</reference>
<evidence type="ECO:0000313" key="9">
    <source>
        <dbReference type="EMBL" id="MBL0744414.1"/>
    </source>
</evidence>
<evidence type="ECO:0000256" key="1">
    <source>
        <dbReference type="ARBA" id="ARBA00004651"/>
    </source>
</evidence>
<accession>A0ABS1KYC7</accession>
<keyword evidence="2" id="KW-1003">Cell membrane</keyword>
<evidence type="ECO:0000256" key="2">
    <source>
        <dbReference type="ARBA" id="ARBA00022475"/>
    </source>
</evidence>
<feature type="transmembrane region" description="Helical" evidence="6">
    <location>
        <begin position="766"/>
        <end position="788"/>
    </location>
</feature>
<feature type="transmembrane region" description="Helical" evidence="6">
    <location>
        <begin position="293"/>
        <end position="312"/>
    </location>
</feature>
<keyword evidence="3 6" id="KW-0812">Transmembrane</keyword>
<dbReference type="InterPro" id="IPR003838">
    <property type="entry name" value="ABC3_permease_C"/>
</dbReference>
<dbReference type="PANTHER" id="PTHR30572">
    <property type="entry name" value="MEMBRANE COMPONENT OF TRANSPORTER-RELATED"/>
    <property type="match status" value="1"/>
</dbReference>
<name>A0ABS1KYC7_9BACT</name>
<dbReference type="Pfam" id="PF12704">
    <property type="entry name" value="MacB_PCD"/>
    <property type="match status" value="2"/>
</dbReference>
<feature type="transmembrane region" description="Helical" evidence="6">
    <location>
        <begin position="386"/>
        <end position="410"/>
    </location>
</feature>
<protein>
    <submittedName>
        <fullName evidence="9">ABC transporter permease</fullName>
    </submittedName>
</protein>
<dbReference type="Proteomes" id="UP000613030">
    <property type="component" value="Unassembled WGS sequence"/>
</dbReference>